<comment type="caution">
    <text evidence="1">The sequence shown here is derived from an EMBL/GenBank/DDBJ whole genome shotgun (WGS) entry which is preliminary data.</text>
</comment>
<protein>
    <submittedName>
        <fullName evidence="1">Uncharacterized protein</fullName>
    </submittedName>
</protein>
<keyword evidence="2" id="KW-1185">Reference proteome</keyword>
<dbReference type="OrthoDB" id="9802640at2"/>
<dbReference type="AlphaFoldDB" id="A0A4R5CME6"/>
<organism evidence="1 2">
    <name type="scientific">Flavobacterium sandaracinum</name>
    <dbReference type="NCBI Taxonomy" id="2541733"/>
    <lineage>
        <taxon>Bacteria</taxon>
        <taxon>Pseudomonadati</taxon>
        <taxon>Bacteroidota</taxon>
        <taxon>Flavobacteriia</taxon>
        <taxon>Flavobacteriales</taxon>
        <taxon>Flavobacteriaceae</taxon>
        <taxon>Flavobacterium</taxon>
    </lineage>
</organism>
<sequence length="119" mass="13720">MAKSNVSFSIHGINYSGGLFSEYNFNAKKTTLLWPFPMLIVLDLNGINDLDLNSARNKIVLNELWHSFKQNLAFIICKKLSENLKEEYVSTLYSLFRENSKNNNFLVGLEKSQKLLKNQ</sequence>
<evidence type="ECO:0000313" key="2">
    <source>
        <dbReference type="Proteomes" id="UP000294644"/>
    </source>
</evidence>
<accession>A0A4R5CME6</accession>
<name>A0A4R5CME6_9FLAO</name>
<reference evidence="1 2" key="1">
    <citation type="submission" date="2019-03" db="EMBL/GenBank/DDBJ databases">
        <title>Flavobacterium LB-D12 sp. nov., isolated from arctic soil.</title>
        <authorList>
            <person name="Chaudhary D.K."/>
        </authorList>
    </citation>
    <scope>NUCLEOTIDE SEQUENCE [LARGE SCALE GENOMIC DNA]</scope>
    <source>
        <strain evidence="1 2">LB-D12</strain>
    </source>
</reference>
<dbReference type="RefSeq" id="WP_132067140.1">
    <property type="nucleotide sequence ID" value="NZ_SMFN01000020.1"/>
</dbReference>
<dbReference type="Proteomes" id="UP000294644">
    <property type="component" value="Unassembled WGS sequence"/>
</dbReference>
<proteinExistence type="predicted"/>
<gene>
    <name evidence="1" type="ORF">E0F91_14335</name>
</gene>
<evidence type="ECO:0000313" key="1">
    <source>
        <dbReference type="EMBL" id="TDE01529.1"/>
    </source>
</evidence>
<dbReference type="EMBL" id="SMFN01000020">
    <property type="protein sequence ID" value="TDE01529.1"/>
    <property type="molecule type" value="Genomic_DNA"/>
</dbReference>